<evidence type="ECO:0000313" key="5">
    <source>
        <dbReference type="Proteomes" id="UP001280581"/>
    </source>
</evidence>
<protein>
    <recommendedName>
        <fullName evidence="6">C6 transcription factor</fullName>
    </recommendedName>
</protein>
<dbReference type="GO" id="GO:0000976">
    <property type="term" value="F:transcription cis-regulatory region binding"/>
    <property type="evidence" value="ECO:0007669"/>
    <property type="project" value="TreeGrafter"/>
</dbReference>
<keyword evidence="5" id="KW-1185">Reference proteome</keyword>
<organism evidence="4 5">
    <name type="scientific">Pseudopithomyces chartarum</name>
    <dbReference type="NCBI Taxonomy" id="1892770"/>
    <lineage>
        <taxon>Eukaryota</taxon>
        <taxon>Fungi</taxon>
        <taxon>Dikarya</taxon>
        <taxon>Ascomycota</taxon>
        <taxon>Pezizomycotina</taxon>
        <taxon>Dothideomycetes</taxon>
        <taxon>Pleosporomycetidae</taxon>
        <taxon>Pleosporales</taxon>
        <taxon>Massarineae</taxon>
        <taxon>Didymosphaeriaceae</taxon>
        <taxon>Pseudopithomyces</taxon>
    </lineage>
</organism>
<dbReference type="GO" id="GO:0005634">
    <property type="term" value="C:nucleus"/>
    <property type="evidence" value="ECO:0007669"/>
    <property type="project" value="UniProtKB-SubCell"/>
</dbReference>
<evidence type="ECO:0000256" key="1">
    <source>
        <dbReference type="ARBA" id="ARBA00004123"/>
    </source>
</evidence>
<comment type="caution">
    <text evidence="4">The sequence shown here is derived from an EMBL/GenBank/DDBJ whole genome shotgun (WGS) entry which is preliminary data.</text>
</comment>
<dbReference type="AlphaFoldDB" id="A0AAN6RL43"/>
<name>A0AAN6RL43_9PLEO</name>
<dbReference type="InterPro" id="IPR021858">
    <property type="entry name" value="Fun_TF"/>
</dbReference>
<sequence length="507" mass="56381">MAGEPPHKKQRFEQTEPTPESVFADVLPTTAAETHLPSGSVLDNIDPFLSPATSWGVDEFAHNADYLASQEQLRALLFTTAQSAAPTRAGTPIDEQDASSQQSFGIKKILAEGRRIHYLKNYISHVAPWLDMFDNNRAFGIQLPALAKESAPLLYALLAIGARQLERKEKIQSSFDSLELYQEAIRLLTPLLQARDTHVIAACVVLCCLEMFSASAQDWRRHLEGCAAVFDAFGVNGFSGDVLQAIFWCYARMGMSHNFTAKYSTALTSKLTTEADVCGALISDGAESTLLSPSKWLPPDTPEEVVESMFCNDSSADMYANYAVYLCAKATELVSERNRFVDLGEDNGCDSENFLSRWFKLWDELTKWADHRPKSMSPVFTTVSQPFPQEFFSHYAAISSNQLYHTACILLLSASPKHKSMLAPSPTTSVLWHAKRICGISLANPHEGCLNNAIQPLWIAGRLLSHSSEQALVVKTIRHIEAITGWTACWRARDLEQFYGHRTHRVV</sequence>
<gene>
    <name evidence="4" type="ORF">GRF29_8g900706</name>
</gene>
<proteinExistence type="predicted"/>
<reference evidence="4 5" key="1">
    <citation type="submission" date="2021-02" db="EMBL/GenBank/DDBJ databases">
        <title>Genome assembly of Pseudopithomyces chartarum.</title>
        <authorList>
            <person name="Jauregui R."/>
            <person name="Singh J."/>
            <person name="Voisey C."/>
        </authorList>
    </citation>
    <scope>NUCLEOTIDE SEQUENCE [LARGE SCALE GENOMIC DNA]</scope>
    <source>
        <strain evidence="4 5">AGR01</strain>
    </source>
</reference>
<accession>A0AAN6RL43</accession>
<evidence type="ECO:0000256" key="2">
    <source>
        <dbReference type="ARBA" id="ARBA00023242"/>
    </source>
</evidence>
<dbReference type="Pfam" id="PF11951">
    <property type="entry name" value="Fungal_trans_2"/>
    <property type="match status" value="1"/>
</dbReference>
<dbReference type="EMBL" id="WVTA01000002">
    <property type="protein sequence ID" value="KAK3215737.1"/>
    <property type="molecule type" value="Genomic_DNA"/>
</dbReference>
<evidence type="ECO:0008006" key="6">
    <source>
        <dbReference type="Google" id="ProtNLM"/>
    </source>
</evidence>
<comment type="subcellular location">
    <subcellularLocation>
        <location evidence="1">Nucleus</location>
    </subcellularLocation>
</comment>
<dbReference type="PANTHER" id="PTHR37534">
    <property type="entry name" value="TRANSCRIPTIONAL ACTIVATOR PROTEIN UGA3"/>
    <property type="match status" value="1"/>
</dbReference>
<dbReference type="PANTHER" id="PTHR37534:SF24">
    <property type="entry name" value="MISCELLANEOUS ZN(II)2CYS6 TRANSCRIPTION FACTOR (EUROFUNG)-RELATED"/>
    <property type="match status" value="1"/>
</dbReference>
<feature type="compositionally biased region" description="Basic and acidic residues" evidence="3">
    <location>
        <begin position="1"/>
        <end position="14"/>
    </location>
</feature>
<dbReference type="GO" id="GO:0045944">
    <property type="term" value="P:positive regulation of transcription by RNA polymerase II"/>
    <property type="evidence" value="ECO:0007669"/>
    <property type="project" value="TreeGrafter"/>
</dbReference>
<feature type="region of interest" description="Disordered" evidence="3">
    <location>
        <begin position="1"/>
        <end position="20"/>
    </location>
</feature>
<evidence type="ECO:0000256" key="3">
    <source>
        <dbReference type="SAM" id="MobiDB-lite"/>
    </source>
</evidence>
<dbReference type="Proteomes" id="UP001280581">
    <property type="component" value="Unassembled WGS sequence"/>
</dbReference>
<dbReference type="GO" id="GO:0003700">
    <property type="term" value="F:DNA-binding transcription factor activity"/>
    <property type="evidence" value="ECO:0007669"/>
    <property type="project" value="TreeGrafter"/>
</dbReference>
<evidence type="ECO:0000313" key="4">
    <source>
        <dbReference type="EMBL" id="KAK3215737.1"/>
    </source>
</evidence>
<keyword evidence="2" id="KW-0539">Nucleus</keyword>